<reference evidence="10 11" key="1">
    <citation type="submission" date="2024-02" db="EMBL/GenBank/DDBJ databases">
        <title>Chromosome-scale genome assembly of the rough periwinkle Littorina saxatilis.</title>
        <authorList>
            <person name="De Jode A."/>
            <person name="Faria R."/>
            <person name="Formenti G."/>
            <person name="Sims Y."/>
            <person name="Smith T.P."/>
            <person name="Tracey A."/>
            <person name="Wood J.M.D."/>
            <person name="Zagrodzka Z.B."/>
            <person name="Johannesson K."/>
            <person name="Butlin R.K."/>
            <person name="Leder E.H."/>
        </authorList>
    </citation>
    <scope>NUCLEOTIDE SEQUENCE [LARGE SCALE GENOMIC DNA]</scope>
    <source>
        <strain evidence="10">Snail1</strain>
        <tissue evidence="10">Muscle</tissue>
    </source>
</reference>
<gene>
    <name evidence="10" type="ORF">V1264_012640</name>
</gene>
<feature type="transmembrane region" description="Helical" evidence="9">
    <location>
        <begin position="79"/>
        <end position="96"/>
    </location>
</feature>
<feature type="transmembrane region" description="Helical" evidence="9">
    <location>
        <begin position="140"/>
        <end position="160"/>
    </location>
</feature>
<dbReference type="InterPro" id="IPR036259">
    <property type="entry name" value="MFS_trans_sf"/>
</dbReference>
<feature type="transmembrane region" description="Helical" evidence="9">
    <location>
        <begin position="323"/>
        <end position="342"/>
    </location>
</feature>
<feature type="transmembrane region" description="Helical" evidence="9">
    <location>
        <begin position="421"/>
        <end position="442"/>
    </location>
</feature>
<comment type="caution">
    <text evidence="10">The sequence shown here is derived from an EMBL/GenBank/DDBJ whole genome shotgun (WGS) entry which is preliminary data.</text>
</comment>
<feature type="transmembrane region" description="Helical" evidence="9">
    <location>
        <begin position="292"/>
        <end position="311"/>
    </location>
</feature>
<evidence type="ECO:0000313" key="10">
    <source>
        <dbReference type="EMBL" id="KAK7113338.1"/>
    </source>
</evidence>
<evidence type="ECO:0000256" key="7">
    <source>
        <dbReference type="ARBA" id="ARBA00040302"/>
    </source>
</evidence>
<dbReference type="EMBL" id="JBAMIC010000002">
    <property type="protein sequence ID" value="KAK7113338.1"/>
    <property type="molecule type" value="Genomic_DNA"/>
</dbReference>
<feature type="transmembrane region" description="Helical" evidence="9">
    <location>
        <begin position="49"/>
        <end position="67"/>
    </location>
</feature>
<evidence type="ECO:0000256" key="8">
    <source>
        <dbReference type="ARBA" id="ARBA00041910"/>
    </source>
</evidence>
<dbReference type="SUPFAM" id="SSF103473">
    <property type="entry name" value="MFS general substrate transporter"/>
    <property type="match status" value="1"/>
</dbReference>
<evidence type="ECO:0000256" key="9">
    <source>
        <dbReference type="SAM" id="Phobius"/>
    </source>
</evidence>
<dbReference type="InterPro" id="IPR051617">
    <property type="entry name" value="UNC-93-like_regulator"/>
</dbReference>
<evidence type="ECO:0000256" key="3">
    <source>
        <dbReference type="ARBA" id="ARBA00022692"/>
    </source>
</evidence>
<feature type="transmembrane region" description="Helical" evidence="9">
    <location>
        <begin position="397"/>
        <end position="415"/>
    </location>
</feature>
<keyword evidence="11" id="KW-1185">Reference proteome</keyword>
<accession>A0AAN9BXU2</accession>
<dbReference type="Proteomes" id="UP001374579">
    <property type="component" value="Unassembled WGS sequence"/>
</dbReference>
<evidence type="ECO:0000256" key="2">
    <source>
        <dbReference type="ARBA" id="ARBA00009172"/>
    </source>
</evidence>
<dbReference type="PANTHER" id="PTHR23294:SF0">
    <property type="entry name" value="UNC93-LIKE PROTEIN MFSD11"/>
    <property type="match status" value="1"/>
</dbReference>
<keyword evidence="4 9" id="KW-1133">Transmembrane helix</keyword>
<dbReference type="PANTHER" id="PTHR23294">
    <property type="entry name" value="ET TRANSLATION PRODUCT-RELATED"/>
    <property type="match status" value="1"/>
</dbReference>
<name>A0AAN9BXU2_9CAEN</name>
<organism evidence="10 11">
    <name type="scientific">Littorina saxatilis</name>
    <dbReference type="NCBI Taxonomy" id="31220"/>
    <lineage>
        <taxon>Eukaryota</taxon>
        <taxon>Metazoa</taxon>
        <taxon>Spiralia</taxon>
        <taxon>Lophotrochozoa</taxon>
        <taxon>Mollusca</taxon>
        <taxon>Gastropoda</taxon>
        <taxon>Caenogastropoda</taxon>
        <taxon>Littorinimorpha</taxon>
        <taxon>Littorinoidea</taxon>
        <taxon>Littorinidae</taxon>
        <taxon>Littorina</taxon>
    </lineage>
</organism>
<dbReference type="GO" id="GO:0016020">
    <property type="term" value="C:membrane"/>
    <property type="evidence" value="ECO:0007669"/>
    <property type="project" value="UniProtKB-SubCell"/>
</dbReference>
<proteinExistence type="inferred from homology"/>
<protein>
    <recommendedName>
        <fullName evidence="7">UNC93-like protein MFSD11</fullName>
    </recommendedName>
    <alternativeName>
        <fullName evidence="8">Major facilitator superfamily domain-containing protein 11</fullName>
    </alternativeName>
</protein>
<evidence type="ECO:0000256" key="5">
    <source>
        <dbReference type="ARBA" id="ARBA00023136"/>
    </source>
</evidence>
<evidence type="ECO:0000256" key="6">
    <source>
        <dbReference type="ARBA" id="ARBA00023180"/>
    </source>
</evidence>
<feature type="transmembrane region" description="Helical" evidence="9">
    <location>
        <begin position="102"/>
        <end position="120"/>
    </location>
</feature>
<dbReference type="Gene3D" id="1.20.1250.20">
    <property type="entry name" value="MFS general substrate transporter like domains"/>
    <property type="match status" value="1"/>
</dbReference>
<feature type="transmembrane region" description="Helical" evidence="9">
    <location>
        <begin position="362"/>
        <end position="390"/>
    </location>
</feature>
<keyword evidence="5 9" id="KW-0472">Membrane</keyword>
<keyword evidence="6" id="KW-0325">Glycoprotein</keyword>
<feature type="transmembrane region" description="Helical" evidence="9">
    <location>
        <begin position="251"/>
        <end position="272"/>
    </location>
</feature>
<evidence type="ECO:0000256" key="4">
    <source>
        <dbReference type="ARBA" id="ARBA00022989"/>
    </source>
</evidence>
<keyword evidence="3 9" id="KW-0812">Transmembrane</keyword>
<dbReference type="InterPro" id="IPR010291">
    <property type="entry name" value="Ion_channel_UNC-93"/>
</dbReference>
<comment type="similarity">
    <text evidence="2">Belongs to the unc-93 family.</text>
</comment>
<dbReference type="AlphaFoldDB" id="A0AAN9BXU2"/>
<feature type="transmembrane region" description="Helical" evidence="9">
    <location>
        <begin position="12"/>
        <end position="29"/>
    </location>
</feature>
<sequence>MANSVCDVRLYNIFVLGLAFMFIFTAFQTCSMAEKAVLTSAYNGTFEGNGYTSLGIIYAVFGVSNWGAPSFVSFAGPKVSMVFGSTLYFVFILSFLKPMVWALYAGSALVGIGAAILWTAQGNFLTINSESATIGRNSGIFWALLQSSLLFGNMYSYFVFRGEDTISDSSRTHLFIGLSGAGLLGILLLLFLRKKRISSSDDSIVSLNASQEGSSGSTEVNVKVQPSATQAPDLPLTALKRAFQLLRTKEMLVLSVAFAYTGLELTFFSGVYGTCIAQNKHFGEDRKGLLGISGMMIGAGEIIGGGAFGLFGKRTNKFGRDPIVVLGYFLHMAAFYISFINLPMDSPIQETDGPTYFESSVVLALLCSFLLGFGDASFNTQIYSLIGFVFSEDSSPAFALFKFVQSVAAAVAFYYSNVLLLKWQLVILVAMGTGSVMCFSAIEWDATRHARSGYQPIGETSS</sequence>
<dbReference type="Pfam" id="PF05978">
    <property type="entry name" value="UNC-93"/>
    <property type="match status" value="1"/>
</dbReference>
<feature type="transmembrane region" description="Helical" evidence="9">
    <location>
        <begin position="172"/>
        <end position="192"/>
    </location>
</feature>
<evidence type="ECO:0000256" key="1">
    <source>
        <dbReference type="ARBA" id="ARBA00004141"/>
    </source>
</evidence>
<evidence type="ECO:0000313" key="11">
    <source>
        <dbReference type="Proteomes" id="UP001374579"/>
    </source>
</evidence>
<comment type="subcellular location">
    <subcellularLocation>
        <location evidence="1">Membrane</location>
        <topology evidence="1">Multi-pass membrane protein</topology>
    </subcellularLocation>
</comment>